<dbReference type="AlphaFoldDB" id="A0A6S7FLR5"/>
<accession>A0A6S7FLR5</accession>
<reference evidence="1" key="1">
    <citation type="submission" date="2020-04" db="EMBL/GenBank/DDBJ databases">
        <authorList>
            <person name="Alioto T."/>
            <person name="Alioto T."/>
            <person name="Gomez Garrido J."/>
        </authorList>
    </citation>
    <scope>NUCLEOTIDE SEQUENCE</scope>
    <source>
        <strain evidence="1">A484AB</strain>
    </source>
</reference>
<proteinExistence type="predicted"/>
<evidence type="ECO:0000313" key="1">
    <source>
        <dbReference type="EMBL" id="CAB3978467.1"/>
    </source>
</evidence>
<dbReference type="Proteomes" id="UP001152795">
    <property type="component" value="Unassembled WGS sequence"/>
</dbReference>
<comment type="caution">
    <text evidence="1">The sequence shown here is derived from an EMBL/GenBank/DDBJ whole genome shotgun (WGS) entry which is preliminary data.</text>
</comment>
<name>A0A6S7FLR5_PARCT</name>
<dbReference type="EMBL" id="CACRXK020000115">
    <property type="protein sequence ID" value="CAB3978467.1"/>
    <property type="molecule type" value="Genomic_DNA"/>
</dbReference>
<gene>
    <name evidence="1" type="ORF">PACLA_8A081869</name>
</gene>
<protein>
    <submittedName>
        <fullName evidence="1">Uncharacterized protein</fullName>
    </submittedName>
</protein>
<evidence type="ECO:0000313" key="2">
    <source>
        <dbReference type="Proteomes" id="UP001152795"/>
    </source>
</evidence>
<organism evidence="1 2">
    <name type="scientific">Paramuricea clavata</name>
    <name type="common">Red gorgonian</name>
    <name type="synonym">Violescent sea-whip</name>
    <dbReference type="NCBI Taxonomy" id="317549"/>
    <lineage>
        <taxon>Eukaryota</taxon>
        <taxon>Metazoa</taxon>
        <taxon>Cnidaria</taxon>
        <taxon>Anthozoa</taxon>
        <taxon>Octocorallia</taxon>
        <taxon>Malacalcyonacea</taxon>
        <taxon>Plexauridae</taxon>
        <taxon>Paramuricea</taxon>
    </lineage>
</organism>
<keyword evidence="2" id="KW-1185">Reference proteome</keyword>
<sequence length="105" mass="12089">MLLNEGIHVNMDDLPKKKRARGGHRSYVNKLMAGLREKIGGVFMETGNKQVIRELQQLKITLMKGKILWGKLTNIYSIYFVGTKTYLMRKSRQKPMMLGDSTLKC</sequence>